<comment type="caution">
    <text evidence="8">The sequence shown here is derived from an EMBL/GenBank/DDBJ whole genome shotgun (WGS) entry which is preliminary data.</text>
</comment>
<evidence type="ECO:0000256" key="6">
    <source>
        <dbReference type="RuleBase" id="RU367011"/>
    </source>
</evidence>
<comment type="similarity">
    <text evidence="6">Belongs to the alpha-carbonic anhydrase family.</text>
</comment>
<feature type="domain" description="Alpha-carbonic anhydrase" evidence="7">
    <location>
        <begin position="24"/>
        <end position="261"/>
    </location>
</feature>
<name>A0A835LH22_9MAGN</name>
<dbReference type="InterPro" id="IPR018338">
    <property type="entry name" value="Carbonic_anhydrase_a-class_CS"/>
</dbReference>
<dbReference type="InterPro" id="IPR001148">
    <property type="entry name" value="CA_dom"/>
</dbReference>
<feature type="signal peptide" evidence="6">
    <location>
        <begin position="1"/>
        <end position="21"/>
    </location>
</feature>
<gene>
    <name evidence="8" type="ORF">IFM89_031062</name>
</gene>
<evidence type="ECO:0000256" key="4">
    <source>
        <dbReference type="ARBA" id="ARBA00022833"/>
    </source>
</evidence>
<evidence type="ECO:0000256" key="5">
    <source>
        <dbReference type="ARBA" id="ARBA00023239"/>
    </source>
</evidence>
<dbReference type="InterPro" id="IPR041891">
    <property type="entry name" value="Alpha_CA_prokaryot-like"/>
</dbReference>
<proteinExistence type="inferred from homology"/>
<dbReference type="GO" id="GO:0004089">
    <property type="term" value="F:carbonate dehydratase activity"/>
    <property type="evidence" value="ECO:0007669"/>
    <property type="project" value="UniProtKB-UniRule"/>
</dbReference>
<sequence length="270" mass="29658">METRFKIFITGFVSLFLVTFAEDLKFSYSGPTGPEKWGSMSPSFFACSSGKAQSPMQIIRNAGVLNPNLGPLSIQYSDSSATLINHGFNVELLYGNEVGGAIIDGKQYSLKQMHWHSPSEHKIDGVRYAAELHLVHKSADGSISVVAILYNLGAPDALLSQIEEHFDQLAKEAFAGREGSHIPIKVVKAANILQTTKRYFRYVGSLTTPPCSEKVIWNILEEVRQISSEQLNTLKAPLKGSCKNNFRPTQPSNGRLVEISVASKTSNLLL</sequence>
<dbReference type="PANTHER" id="PTHR18952">
    <property type="entry name" value="CARBONIC ANHYDRASE"/>
    <property type="match status" value="1"/>
</dbReference>
<comment type="catalytic activity">
    <reaction evidence="6">
        <text>hydrogencarbonate + H(+) = CO2 + H2O</text>
        <dbReference type="Rhea" id="RHEA:10748"/>
        <dbReference type="ChEBI" id="CHEBI:15377"/>
        <dbReference type="ChEBI" id="CHEBI:15378"/>
        <dbReference type="ChEBI" id="CHEBI:16526"/>
        <dbReference type="ChEBI" id="CHEBI:17544"/>
        <dbReference type="EC" id="4.2.1.1"/>
    </reaction>
</comment>
<dbReference type="Gene3D" id="3.10.200.10">
    <property type="entry name" value="Alpha carbonic anhydrase"/>
    <property type="match status" value="1"/>
</dbReference>
<dbReference type="GO" id="GO:0006730">
    <property type="term" value="P:one-carbon metabolic process"/>
    <property type="evidence" value="ECO:0007669"/>
    <property type="project" value="TreeGrafter"/>
</dbReference>
<reference evidence="8 9" key="1">
    <citation type="submission" date="2020-10" db="EMBL/GenBank/DDBJ databases">
        <title>The Coptis chinensis genome and diversification of protoberbering-type alkaloids.</title>
        <authorList>
            <person name="Wang B."/>
            <person name="Shu S."/>
            <person name="Song C."/>
            <person name="Liu Y."/>
        </authorList>
    </citation>
    <scope>NUCLEOTIDE SEQUENCE [LARGE SCALE GENOMIC DNA]</scope>
    <source>
        <strain evidence="8">HL-2020</strain>
        <tissue evidence="8">Leaf</tissue>
    </source>
</reference>
<dbReference type="GO" id="GO:0008270">
    <property type="term" value="F:zinc ion binding"/>
    <property type="evidence" value="ECO:0007669"/>
    <property type="project" value="UniProtKB-UniRule"/>
</dbReference>
<dbReference type="SMART" id="SM01057">
    <property type="entry name" value="Carb_anhydrase"/>
    <property type="match status" value="1"/>
</dbReference>
<accession>A0A835LH22</accession>
<evidence type="ECO:0000256" key="3">
    <source>
        <dbReference type="ARBA" id="ARBA00022723"/>
    </source>
</evidence>
<dbReference type="AlphaFoldDB" id="A0A835LH22"/>
<dbReference type="EC" id="4.2.1.1" evidence="2 6"/>
<evidence type="ECO:0000313" key="9">
    <source>
        <dbReference type="Proteomes" id="UP000631114"/>
    </source>
</evidence>
<keyword evidence="6" id="KW-0732">Signal</keyword>
<comment type="cofactor">
    <cofactor evidence="1 6">
        <name>Zn(2+)</name>
        <dbReference type="ChEBI" id="CHEBI:29105"/>
    </cofactor>
</comment>
<keyword evidence="3 6" id="KW-0479">Metal-binding</keyword>
<feature type="chain" id="PRO_5033101274" description="Carbonic anhydrase" evidence="6">
    <location>
        <begin position="22"/>
        <end position="270"/>
    </location>
</feature>
<dbReference type="SUPFAM" id="SSF51069">
    <property type="entry name" value="Carbonic anhydrase"/>
    <property type="match status" value="1"/>
</dbReference>
<dbReference type="PANTHER" id="PTHR18952:SF236">
    <property type="entry name" value="ALPHA CARBONIC ANHYDRASE 1, CHLOROPLASTIC"/>
    <property type="match status" value="1"/>
</dbReference>
<dbReference type="Pfam" id="PF00194">
    <property type="entry name" value="Carb_anhydrase"/>
    <property type="match status" value="1"/>
</dbReference>
<dbReference type="InterPro" id="IPR023561">
    <property type="entry name" value="Carbonic_anhydrase_a-class"/>
</dbReference>
<evidence type="ECO:0000256" key="1">
    <source>
        <dbReference type="ARBA" id="ARBA00001947"/>
    </source>
</evidence>
<dbReference type="EMBL" id="JADFTS010000008">
    <property type="protein sequence ID" value="KAF9594460.1"/>
    <property type="molecule type" value="Genomic_DNA"/>
</dbReference>
<evidence type="ECO:0000313" key="8">
    <source>
        <dbReference type="EMBL" id="KAF9594460.1"/>
    </source>
</evidence>
<dbReference type="Proteomes" id="UP000631114">
    <property type="component" value="Unassembled WGS sequence"/>
</dbReference>
<dbReference type="OrthoDB" id="429145at2759"/>
<organism evidence="8 9">
    <name type="scientific">Coptis chinensis</name>
    <dbReference type="NCBI Taxonomy" id="261450"/>
    <lineage>
        <taxon>Eukaryota</taxon>
        <taxon>Viridiplantae</taxon>
        <taxon>Streptophyta</taxon>
        <taxon>Embryophyta</taxon>
        <taxon>Tracheophyta</taxon>
        <taxon>Spermatophyta</taxon>
        <taxon>Magnoliopsida</taxon>
        <taxon>Ranunculales</taxon>
        <taxon>Ranunculaceae</taxon>
        <taxon>Coptidoideae</taxon>
        <taxon>Coptis</taxon>
    </lineage>
</organism>
<keyword evidence="9" id="KW-1185">Reference proteome</keyword>
<dbReference type="PROSITE" id="PS00162">
    <property type="entry name" value="ALPHA_CA_1"/>
    <property type="match status" value="1"/>
</dbReference>
<protein>
    <recommendedName>
        <fullName evidence="2 6">Carbonic anhydrase</fullName>
        <ecNumber evidence="2 6">4.2.1.1</ecNumber>
    </recommendedName>
</protein>
<comment type="function">
    <text evidence="6">Reversible hydration of carbon dioxide.</text>
</comment>
<keyword evidence="5 6" id="KW-0456">Lyase</keyword>
<evidence type="ECO:0000256" key="2">
    <source>
        <dbReference type="ARBA" id="ARBA00012925"/>
    </source>
</evidence>
<dbReference type="PROSITE" id="PS51144">
    <property type="entry name" value="ALPHA_CA_2"/>
    <property type="match status" value="1"/>
</dbReference>
<keyword evidence="4 6" id="KW-0862">Zinc</keyword>
<dbReference type="CDD" id="cd03124">
    <property type="entry name" value="alpha_CA_prokaryotic_like"/>
    <property type="match status" value="1"/>
</dbReference>
<dbReference type="InterPro" id="IPR036398">
    <property type="entry name" value="CA_dom_sf"/>
</dbReference>
<evidence type="ECO:0000259" key="7">
    <source>
        <dbReference type="PROSITE" id="PS51144"/>
    </source>
</evidence>